<name>A0A8K0RTQ9_9HYPO</name>
<organism evidence="1 2">
    <name type="scientific">Fusarium tricinctum</name>
    <dbReference type="NCBI Taxonomy" id="61284"/>
    <lineage>
        <taxon>Eukaryota</taxon>
        <taxon>Fungi</taxon>
        <taxon>Dikarya</taxon>
        <taxon>Ascomycota</taxon>
        <taxon>Pezizomycotina</taxon>
        <taxon>Sordariomycetes</taxon>
        <taxon>Hypocreomycetidae</taxon>
        <taxon>Hypocreales</taxon>
        <taxon>Nectriaceae</taxon>
        <taxon>Fusarium</taxon>
        <taxon>Fusarium tricinctum species complex</taxon>
    </lineage>
</organism>
<dbReference type="OrthoDB" id="5238236at2759"/>
<sequence length="208" mass="22906">MSYKFQGSGVFFVGNSQRTVKANSETTVSARVFPLPTGPPTDSANASLSVYQQSHRYCEPWTVLTESWKMETLDALSGVVDKLAQVLQKEIPRLTSNYFRIHYIVWNLPAKLKEAFAKAVGPNVIQYIPTEDQLQYVIVDIFSTTTGHGSTNVQEHGLGNDSLFSIAATVSRGFLADGKRGLIKSSSEWRIEPEDVKGIVTITGCGRT</sequence>
<dbReference type="Proteomes" id="UP000813427">
    <property type="component" value="Unassembled WGS sequence"/>
</dbReference>
<reference evidence="1" key="1">
    <citation type="journal article" date="2021" name="Nat. Commun.">
        <title>Genetic determinants of endophytism in the Arabidopsis root mycobiome.</title>
        <authorList>
            <person name="Mesny F."/>
            <person name="Miyauchi S."/>
            <person name="Thiergart T."/>
            <person name="Pickel B."/>
            <person name="Atanasova L."/>
            <person name="Karlsson M."/>
            <person name="Huettel B."/>
            <person name="Barry K.W."/>
            <person name="Haridas S."/>
            <person name="Chen C."/>
            <person name="Bauer D."/>
            <person name="Andreopoulos W."/>
            <person name="Pangilinan J."/>
            <person name="LaButti K."/>
            <person name="Riley R."/>
            <person name="Lipzen A."/>
            <person name="Clum A."/>
            <person name="Drula E."/>
            <person name="Henrissat B."/>
            <person name="Kohler A."/>
            <person name="Grigoriev I.V."/>
            <person name="Martin F.M."/>
            <person name="Hacquard S."/>
        </authorList>
    </citation>
    <scope>NUCLEOTIDE SEQUENCE</scope>
    <source>
        <strain evidence="1">MPI-SDFR-AT-0068</strain>
    </source>
</reference>
<dbReference type="AlphaFoldDB" id="A0A8K0RTQ9"/>
<evidence type="ECO:0000313" key="2">
    <source>
        <dbReference type="Proteomes" id="UP000813427"/>
    </source>
</evidence>
<comment type="caution">
    <text evidence="1">The sequence shown here is derived from an EMBL/GenBank/DDBJ whole genome shotgun (WGS) entry which is preliminary data.</text>
</comment>
<dbReference type="EMBL" id="JAGPXF010000006">
    <property type="protein sequence ID" value="KAH7238215.1"/>
    <property type="molecule type" value="Genomic_DNA"/>
</dbReference>
<proteinExistence type="predicted"/>
<evidence type="ECO:0000313" key="1">
    <source>
        <dbReference type="EMBL" id="KAH7238215.1"/>
    </source>
</evidence>
<protein>
    <submittedName>
        <fullName evidence="1">Uncharacterized protein</fullName>
    </submittedName>
</protein>
<keyword evidence="2" id="KW-1185">Reference proteome</keyword>
<accession>A0A8K0RTQ9</accession>
<gene>
    <name evidence="1" type="ORF">BKA59DRAFT_457569</name>
</gene>